<feature type="compositionally biased region" description="Low complexity" evidence="6">
    <location>
        <begin position="291"/>
        <end position="319"/>
    </location>
</feature>
<dbReference type="PANTHER" id="PTHR47660:SF3">
    <property type="entry name" value="FINGER DOMAIN PROTEIN, PUTATIVE (AFU_ORTHOLOGUE AFUA_4G03310)-RELATED"/>
    <property type="match status" value="1"/>
</dbReference>
<protein>
    <recommendedName>
        <fullName evidence="9">Transcription factor domain-containing protein</fullName>
    </recommendedName>
</protein>
<reference evidence="7 8" key="1">
    <citation type="journal article" date="2016" name="Front. Microbiol.">
        <title>Genome and transcriptome sequences reveal the specific parasitism of the nematophagous Purpureocillium lilacinum 36-1.</title>
        <authorList>
            <person name="Xie J."/>
            <person name="Li S."/>
            <person name="Mo C."/>
            <person name="Xiao X."/>
            <person name="Peng D."/>
            <person name="Wang G."/>
            <person name="Xiao Y."/>
        </authorList>
    </citation>
    <scope>NUCLEOTIDE SEQUENCE [LARGE SCALE GENOMIC DNA]</scope>
    <source>
        <strain evidence="7 8">36-1</strain>
    </source>
</reference>
<organism evidence="7 8">
    <name type="scientific">Purpureocillium lilacinum</name>
    <name type="common">Paecilomyces lilacinus</name>
    <dbReference type="NCBI Taxonomy" id="33203"/>
    <lineage>
        <taxon>Eukaryota</taxon>
        <taxon>Fungi</taxon>
        <taxon>Dikarya</taxon>
        <taxon>Ascomycota</taxon>
        <taxon>Pezizomycotina</taxon>
        <taxon>Sordariomycetes</taxon>
        <taxon>Hypocreomycetidae</taxon>
        <taxon>Hypocreales</taxon>
        <taxon>Ophiocordycipitaceae</taxon>
        <taxon>Purpureocillium</taxon>
    </lineage>
</organism>
<evidence type="ECO:0000256" key="3">
    <source>
        <dbReference type="ARBA" id="ARBA00023015"/>
    </source>
</evidence>
<dbReference type="EMBL" id="LCWV01000014">
    <property type="protein sequence ID" value="PWI68497.1"/>
    <property type="molecule type" value="Genomic_DNA"/>
</dbReference>
<evidence type="ECO:0000256" key="6">
    <source>
        <dbReference type="SAM" id="MobiDB-lite"/>
    </source>
</evidence>
<evidence type="ECO:0000256" key="1">
    <source>
        <dbReference type="ARBA" id="ARBA00022723"/>
    </source>
</evidence>
<keyword evidence="5" id="KW-0539">Nucleus</keyword>
<feature type="region of interest" description="Disordered" evidence="6">
    <location>
        <begin position="291"/>
        <end position="339"/>
    </location>
</feature>
<comment type="caution">
    <text evidence="7">The sequence shown here is derived from an EMBL/GenBank/DDBJ whole genome shotgun (WGS) entry which is preliminary data.</text>
</comment>
<accession>A0A2U3E1X0</accession>
<dbReference type="AlphaFoldDB" id="A0A2U3E1X0"/>
<name>A0A2U3E1X0_PURLI</name>
<evidence type="ECO:0008006" key="9">
    <source>
        <dbReference type="Google" id="ProtNLM"/>
    </source>
</evidence>
<dbReference type="PANTHER" id="PTHR47660">
    <property type="entry name" value="TRANSCRIPTION FACTOR WITH C2H2 AND ZN(2)-CYS(6) DNA BINDING DOMAIN (EUROFUNG)-RELATED-RELATED"/>
    <property type="match status" value="1"/>
</dbReference>
<keyword evidence="1" id="KW-0479">Metal-binding</keyword>
<evidence type="ECO:0000256" key="4">
    <source>
        <dbReference type="ARBA" id="ARBA00023163"/>
    </source>
</evidence>
<keyword evidence="3" id="KW-0805">Transcription regulation</keyword>
<evidence type="ECO:0000313" key="7">
    <source>
        <dbReference type="EMBL" id="PWI68497.1"/>
    </source>
</evidence>
<sequence>MGGFSAHPCAHPYVTPAAVPCLALAGAMRSLHDSRSIELTSWAASNPTLAQKSTVTSINNAVFWRSKSRNKPCQYVAPTREPPTNGQEILGSRERVQDQSAAPDVSLDIHDQDAFSGSQRHAPVRGGFATQTVRSEAGSEFVTIKALAEVENDIPSANSTVPSMSQQMQHNHLSGQAPNMAQSNWQMDSQEDQQDTSDQLLGSAIGVTVPGSDWLTRNAYNLAGEDATPGWQHGGSWLSRSPFAPSDLSMPVQLNENTVGSNTAGIANDEMNFDLLGSLGILARNRISPSPAALASPASSISRRRQSSSSQFAISSQASNRASEPNNPPPRRDQGNNNTLKTLHEASKTIYEEDFVETRRLPGIIESNAPLSSCPFHKLNSDDDLVQIVRGYPRVMTSPGVYPPFVHHKLYRCAAGDVSEPLARAFCCVGAFYASVPTSKTFVYSLINEQSSKLVKGFHQWPGSDTDMLAVVHAMCIYQILGFFVSSSREQARSTEVQHMYFLKVGDSAYKEQPPTASGENVEEVDWRKWIMNETIRRTVFLVNTINTLSCRIQKQDPNYFEPLDEHLVLNMCIPAPQSVWQASSAEEWMAAKAQLGADDVARSKLTVAQVVNHLKNDSFSGDIDTTGYSQRTGRLVQYGQLDEFTRLVVFTSSLQLDS</sequence>
<keyword evidence="4" id="KW-0804">Transcription</keyword>
<proteinExistence type="predicted"/>
<keyword evidence="2" id="KW-0862">Zinc</keyword>
<evidence type="ECO:0000256" key="2">
    <source>
        <dbReference type="ARBA" id="ARBA00022833"/>
    </source>
</evidence>
<evidence type="ECO:0000313" key="8">
    <source>
        <dbReference type="Proteomes" id="UP000245956"/>
    </source>
</evidence>
<dbReference type="GO" id="GO:0046872">
    <property type="term" value="F:metal ion binding"/>
    <property type="evidence" value="ECO:0007669"/>
    <property type="project" value="UniProtKB-KW"/>
</dbReference>
<dbReference type="Proteomes" id="UP000245956">
    <property type="component" value="Unassembled WGS sequence"/>
</dbReference>
<gene>
    <name evidence="7" type="ORF">PCL_01586</name>
</gene>
<evidence type="ECO:0000256" key="5">
    <source>
        <dbReference type="ARBA" id="ARBA00023242"/>
    </source>
</evidence>